<evidence type="ECO:0000313" key="12">
    <source>
        <dbReference type="Proteomes" id="UP000595091"/>
    </source>
</evidence>
<reference evidence="7 11" key="3">
    <citation type="submission" date="2020-07" db="EMBL/GenBank/DDBJ databases">
        <title>Draft Genome Sequences of Lactobacillales Isolated from the International Space Station.</title>
        <authorList>
            <person name="Bharadwaj A.R."/>
            <person name="Singh N.K."/>
            <person name="Wood J.M."/>
            <person name="Debieu M."/>
            <person name="O'Hara N.B."/>
            <person name="Karouia F."/>
            <person name="Mason C.E."/>
            <person name="Venkateswaran K."/>
        </authorList>
    </citation>
    <scope>NUCLEOTIDE SEQUENCE [LARGE SCALE GENOMIC DNA]</scope>
    <source>
        <strain evidence="7 11">151250015-1-258-55</strain>
    </source>
</reference>
<dbReference type="EMBL" id="JACGAN010000008">
    <property type="protein sequence ID" value="MBA5746745.1"/>
    <property type="molecule type" value="Genomic_DNA"/>
</dbReference>
<comment type="subunit">
    <text evidence="5">RNAP is composed of a core of 2 alpha, a beta and a beta' subunit. The core is associated with a delta subunit, and at least one of epsilon or omega. When a sigma factor is associated with the core the holoenzyme is formed, which can initiate transcription.</text>
</comment>
<evidence type="ECO:0000256" key="4">
    <source>
        <dbReference type="ARBA" id="ARBA00023163"/>
    </source>
</evidence>
<dbReference type="KEGG" id="aui:APT62_05865"/>
<reference evidence="8 12" key="4">
    <citation type="submission" date="2020-10" db="EMBL/GenBank/DDBJ databases">
        <title>Plasmid carrying two tetracycline resistance determinant.</title>
        <authorList>
            <person name="Yang Q."/>
        </authorList>
    </citation>
    <scope>NUCLEOTIDE SEQUENCE [LARGE SCALE GENOMIC DNA]</scope>
    <source>
        <strain evidence="8 12">T43</strain>
    </source>
</reference>
<dbReference type="EMBL" id="CP116590">
    <property type="protein sequence ID" value="WCG38456.1"/>
    <property type="molecule type" value="Genomic_DNA"/>
</dbReference>
<dbReference type="Proteomes" id="UP000595091">
    <property type="component" value="Chromosome"/>
</dbReference>
<keyword evidence="1 5" id="KW-0240">DNA-directed RNA polymerase</keyword>
<name>A0A0U4WDT4_9LACT</name>
<evidence type="ECO:0000256" key="3">
    <source>
        <dbReference type="ARBA" id="ARBA00022695"/>
    </source>
</evidence>
<keyword evidence="2 5" id="KW-0808">Transferase</keyword>
<comment type="function">
    <text evidence="5">A non-essential component of RNA polymerase (RNAP).</text>
</comment>
<dbReference type="GO" id="GO:0003899">
    <property type="term" value="F:DNA-directed RNA polymerase activity"/>
    <property type="evidence" value="ECO:0007669"/>
    <property type="project" value="UniProtKB-UniRule"/>
</dbReference>
<evidence type="ECO:0000313" key="7">
    <source>
        <dbReference type="EMBL" id="MBA5746745.1"/>
    </source>
</evidence>
<reference evidence="10" key="2">
    <citation type="submission" date="2016-01" db="EMBL/GenBank/DDBJ databases">
        <title>Six Aerococcus type strain genome sequencing and assembly using PacBio and Illumina Hiseq.</title>
        <authorList>
            <person name="Carkaci D."/>
            <person name="Dargis R."/>
            <person name="Nielsen X.C."/>
            <person name="Skovgaard O."/>
            <person name="Fuursted K."/>
            <person name="Christensen J.J."/>
        </authorList>
    </citation>
    <scope>NUCLEOTIDE SEQUENCE [LARGE SCALE GENOMIC DNA]</scope>
    <source>
        <strain evidence="10">CCUG28094</strain>
    </source>
</reference>
<evidence type="ECO:0000313" key="6">
    <source>
        <dbReference type="EMBL" id="AMB98177.1"/>
    </source>
</evidence>
<dbReference type="EMBL" id="CP014162">
    <property type="protein sequence ID" value="AMB98177.1"/>
    <property type="molecule type" value="Genomic_DNA"/>
</dbReference>
<evidence type="ECO:0000313" key="13">
    <source>
        <dbReference type="Proteomes" id="UP001179483"/>
    </source>
</evidence>
<dbReference type="HAMAP" id="MF_01553">
    <property type="entry name" value="RNApol_bact_RpoY"/>
    <property type="match status" value="1"/>
</dbReference>
<dbReference type="RefSeq" id="WP_003142522.1">
    <property type="nucleotide sequence ID" value="NZ_CANSXX010000006.1"/>
</dbReference>
<dbReference type="GO" id="GO:0003677">
    <property type="term" value="F:DNA binding"/>
    <property type="evidence" value="ECO:0007669"/>
    <property type="project" value="UniProtKB-UniRule"/>
</dbReference>
<dbReference type="Gene3D" id="3.10.20.730">
    <property type="entry name" value="RNAP, epsilon subunit-like"/>
    <property type="match status" value="1"/>
</dbReference>
<evidence type="ECO:0000313" key="11">
    <source>
        <dbReference type="Proteomes" id="UP000540056"/>
    </source>
</evidence>
<accession>A0A0U4WDT4</accession>
<dbReference type="Proteomes" id="UP000067698">
    <property type="component" value="Chromosome"/>
</dbReference>
<evidence type="ECO:0000256" key="1">
    <source>
        <dbReference type="ARBA" id="ARBA00022478"/>
    </source>
</evidence>
<dbReference type="AlphaFoldDB" id="A0A0U4WDT4"/>
<dbReference type="Pfam" id="PF07288">
    <property type="entry name" value="RpoY"/>
    <property type="match status" value="1"/>
</dbReference>
<keyword evidence="11" id="KW-1185">Reference proteome</keyword>
<evidence type="ECO:0000313" key="8">
    <source>
        <dbReference type="EMBL" id="QOQ79791.1"/>
    </source>
</evidence>
<evidence type="ECO:0000256" key="2">
    <source>
        <dbReference type="ARBA" id="ARBA00022679"/>
    </source>
</evidence>
<organism evidence="9 13">
    <name type="scientific">Aerococcus urinaeequi</name>
    <dbReference type="NCBI Taxonomy" id="51665"/>
    <lineage>
        <taxon>Bacteria</taxon>
        <taxon>Bacillati</taxon>
        <taxon>Bacillota</taxon>
        <taxon>Bacilli</taxon>
        <taxon>Lactobacillales</taxon>
        <taxon>Aerococcaceae</taxon>
        <taxon>Aerococcus</taxon>
    </lineage>
</organism>
<dbReference type="EC" id="2.7.7.6" evidence="5"/>
<reference evidence="6 10" key="1">
    <citation type="journal article" date="2016" name="Genome Announc.">
        <title>Complete Genome Sequences of Aerococcus christensenii CCUG 28831T, Aerococcus sanguinicola CCUG 43001T, Aerococcus urinae CCUG 36881T, Aerococcus urinaeequi CCUG 28094T, Aerococcus urinaehominis CCUG 42038 BT, and Aerococcus viridans CCUG 4311T.</title>
        <authorList>
            <person name="Carkaci D."/>
            <person name="Dargis R."/>
            <person name="Nielsen X.C."/>
            <person name="Skovgaard O."/>
            <person name="Fuursted K."/>
            <person name="Christensen J.J."/>
        </authorList>
    </citation>
    <scope>NUCLEOTIDE SEQUENCE [LARGE SCALE GENOMIC DNA]</scope>
    <source>
        <strain evidence="6 10">CCUG28094</strain>
    </source>
</reference>
<comment type="similarity">
    <text evidence="5">Belongs to the RNA polymerase subunit epsilon family.</text>
</comment>
<dbReference type="NCBIfam" id="NF010188">
    <property type="entry name" value="PRK13667.1"/>
    <property type="match status" value="1"/>
</dbReference>
<dbReference type="GO" id="GO:0000428">
    <property type="term" value="C:DNA-directed RNA polymerase complex"/>
    <property type="evidence" value="ECO:0007669"/>
    <property type="project" value="UniProtKB-KW"/>
</dbReference>
<dbReference type="InterPro" id="IPR009907">
    <property type="entry name" value="RpoY"/>
</dbReference>
<sequence length="72" mass="8555">MIFKVTYQDSLTEVPRRESTHTMYVQAETKREVRAHLENETPYLVEFIQPLEGAHLEYEQQNPDFKVVELSN</sequence>
<keyword evidence="3 5" id="KW-0548">Nucleotidyltransferase</keyword>
<dbReference type="OrthoDB" id="2147503at2"/>
<evidence type="ECO:0000256" key="5">
    <source>
        <dbReference type="HAMAP-Rule" id="MF_01553"/>
    </source>
</evidence>
<protein>
    <recommendedName>
        <fullName evidence="5">DNA-directed RNA polymerase subunit epsilon</fullName>
        <shortName evidence="5">RNAP epsilon subunit</shortName>
        <ecNumber evidence="5">2.7.7.6</ecNumber>
    </recommendedName>
    <alternativeName>
        <fullName evidence="5">RNA polymerase epsilon subunit</fullName>
    </alternativeName>
    <alternativeName>
        <fullName evidence="5">Transcriptase subunit epsilon</fullName>
    </alternativeName>
</protein>
<evidence type="ECO:0000313" key="9">
    <source>
        <dbReference type="EMBL" id="WCG38456.1"/>
    </source>
</evidence>
<comment type="catalytic activity">
    <reaction evidence="5">
        <text>RNA(n) + a ribonucleoside 5'-triphosphate = RNA(n+1) + diphosphate</text>
        <dbReference type="Rhea" id="RHEA:21248"/>
        <dbReference type="Rhea" id="RHEA-COMP:14527"/>
        <dbReference type="Rhea" id="RHEA-COMP:17342"/>
        <dbReference type="ChEBI" id="CHEBI:33019"/>
        <dbReference type="ChEBI" id="CHEBI:61557"/>
        <dbReference type="ChEBI" id="CHEBI:140395"/>
        <dbReference type="EC" id="2.7.7.6"/>
    </reaction>
</comment>
<dbReference type="EMBL" id="CP063065">
    <property type="protein sequence ID" value="QOQ79791.1"/>
    <property type="molecule type" value="Genomic_DNA"/>
</dbReference>
<gene>
    <name evidence="5" type="primary">rpoY</name>
    <name evidence="6" type="ORF">AWM74_08125</name>
    <name evidence="7" type="ORF">H3232_06020</name>
    <name evidence="8" type="ORF">IMX20_03710</name>
    <name evidence="9" type="ORF">PML80_03795</name>
</gene>
<keyword evidence="4 5" id="KW-0804">Transcription</keyword>
<dbReference type="GeneID" id="92867526"/>
<dbReference type="Proteomes" id="UP000540056">
    <property type="component" value="Unassembled WGS sequence"/>
</dbReference>
<evidence type="ECO:0000313" key="10">
    <source>
        <dbReference type="Proteomes" id="UP000067698"/>
    </source>
</evidence>
<dbReference type="Proteomes" id="UP001179483">
    <property type="component" value="Chromosome"/>
</dbReference>
<reference evidence="9" key="5">
    <citation type="submission" date="2023-01" db="EMBL/GenBank/DDBJ databases">
        <title>Oxazolidinone resistance genes in florfenicol resistant enterococci from beef cattle and veal calves at slaughter.</title>
        <authorList>
            <person name="Biggel M."/>
        </authorList>
    </citation>
    <scope>NUCLEOTIDE SEQUENCE</scope>
    <source>
        <strain evidence="9">K79-1</strain>
    </source>
</reference>
<dbReference type="GO" id="GO:0006351">
    <property type="term" value="P:DNA-templated transcription"/>
    <property type="evidence" value="ECO:0007669"/>
    <property type="project" value="UniProtKB-UniRule"/>
</dbReference>
<proteinExistence type="inferred from homology"/>